<evidence type="ECO:0000256" key="1">
    <source>
        <dbReference type="SAM" id="MobiDB-lite"/>
    </source>
</evidence>
<dbReference type="EMBL" id="JAAKZH010000008">
    <property type="protein sequence ID" value="NGO66049.1"/>
    <property type="molecule type" value="Genomic_DNA"/>
</dbReference>
<dbReference type="Proteomes" id="UP000477849">
    <property type="component" value="Unassembled WGS sequence"/>
</dbReference>
<proteinExistence type="predicted"/>
<comment type="caution">
    <text evidence="3">The sequence shown here is derived from an EMBL/GenBank/DDBJ whole genome shotgun (WGS) entry which is preliminary data.</text>
</comment>
<gene>
    <name evidence="3" type="ORF">G6N76_20530</name>
</gene>
<keyword evidence="4" id="KW-1185">Reference proteome</keyword>
<accession>A0A6M1S4E4</accession>
<keyword evidence="2" id="KW-0732">Signal</keyword>
<feature type="region of interest" description="Disordered" evidence="1">
    <location>
        <begin position="43"/>
        <end position="115"/>
    </location>
</feature>
<feature type="chain" id="PRO_5027017547" description="Low-complexity protein" evidence="2">
    <location>
        <begin position="25"/>
        <end position="115"/>
    </location>
</feature>
<reference evidence="3 4" key="1">
    <citation type="submission" date="2020-02" db="EMBL/GenBank/DDBJ databases">
        <title>Genome sequence of the type strain CCBAU10050 of Rhizobium daejeonense.</title>
        <authorList>
            <person name="Gao J."/>
            <person name="Sun J."/>
        </authorList>
    </citation>
    <scope>NUCLEOTIDE SEQUENCE [LARGE SCALE GENOMIC DNA]</scope>
    <source>
        <strain evidence="3 4">CCBAU10050</strain>
    </source>
</reference>
<name>A0A6M1S4E4_9HYPH</name>
<evidence type="ECO:0008006" key="5">
    <source>
        <dbReference type="Google" id="ProtNLM"/>
    </source>
</evidence>
<evidence type="ECO:0000313" key="4">
    <source>
        <dbReference type="Proteomes" id="UP000477849"/>
    </source>
</evidence>
<feature type="signal peptide" evidence="2">
    <location>
        <begin position="1"/>
        <end position="24"/>
    </location>
</feature>
<organism evidence="3 4">
    <name type="scientific">Rhizobium daejeonense</name>
    <dbReference type="NCBI Taxonomy" id="240521"/>
    <lineage>
        <taxon>Bacteria</taxon>
        <taxon>Pseudomonadati</taxon>
        <taxon>Pseudomonadota</taxon>
        <taxon>Alphaproteobacteria</taxon>
        <taxon>Hyphomicrobiales</taxon>
        <taxon>Rhizobiaceae</taxon>
        <taxon>Rhizobium/Agrobacterium group</taxon>
        <taxon>Rhizobium</taxon>
    </lineage>
</organism>
<dbReference type="AlphaFoldDB" id="A0A6M1S4E4"/>
<evidence type="ECO:0000313" key="3">
    <source>
        <dbReference type="EMBL" id="NGO66049.1"/>
    </source>
</evidence>
<dbReference type="RefSeq" id="WP_163897190.1">
    <property type="nucleotide sequence ID" value="NZ_CP048424.1"/>
</dbReference>
<sequence length="115" mass="12342">MTYRKLLLAASAGTGLFVAFGSLAMSFDTLKMNAASAIDLVDYDEGDDDDQHDGHRRHHDDRGRQASNDCRGDDEDDDDDDGACGGRGRVMQQQNATPPANGLFAPGSKPTVQVN</sequence>
<feature type="compositionally biased region" description="Acidic residues" evidence="1">
    <location>
        <begin position="72"/>
        <end position="82"/>
    </location>
</feature>
<evidence type="ECO:0000256" key="2">
    <source>
        <dbReference type="SAM" id="SignalP"/>
    </source>
</evidence>
<protein>
    <recommendedName>
        <fullName evidence="5">Low-complexity protein</fullName>
    </recommendedName>
</protein>